<organism evidence="1 2">
    <name type="scientific">Hymenobacter mellowenesis</name>
    <dbReference type="NCBI Taxonomy" id="3063995"/>
    <lineage>
        <taxon>Bacteria</taxon>
        <taxon>Pseudomonadati</taxon>
        <taxon>Bacteroidota</taxon>
        <taxon>Cytophagia</taxon>
        <taxon>Cytophagales</taxon>
        <taxon>Hymenobacteraceae</taxon>
        <taxon>Hymenobacter</taxon>
    </lineage>
</organism>
<proteinExistence type="predicted"/>
<evidence type="ECO:0000313" key="1">
    <source>
        <dbReference type="EMBL" id="MDO7849921.1"/>
    </source>
</evidence>
<name>A0ABT9AL29_9BACT</name>
<accession>A0ABT9AL29</accession>
<dbReference type="Proteomes" id="UP001167796">
    <property type="component" value="Unassembled WGS sequence"/>
</dbReference>
<comment type="caution">
    <text evidence="1">The sequence shown here is derived from an EMBL/GenBank/DDBJ whole genome shotgun (WGS) entry which is preliminary data.</text>
</comment>
<gene>
    <name evidence="1" type="ORF">Q5H92_26415</name>
</gene>
<evidence type="ECO:0008006" key="3">
    <source>
        <dbReference type="Google" id="ProtNLM"/>
    </source>
</evidence>
<dbReference type="RefSeq" id="WP_305014580.1">
    <property type="nucleotide sequence ID" value="NZ_JAUQSX010000025.1"/>
</dbReference>
<protein>
    <recommendedName>
        <fullName evidence="3">4Fe-4S ferredoxin-type domain-containing protein</fullName>
    </recommendedName>
</protein>
<reference evidence="1" key="1">
    <citation type="submission" date="2023-07" db="EMBL/GenBank/DDBJ databases">
        <authorList>
            <person name="Kim M.K."/>
        </authorList>
    </citation>
    <scope>NUCLEOTIDE SEQUENCE</scope>
    <source>
        <strain evidence="1">M29</strain>
    </source>
</reference>
<keyword evidence="2" id="KW-1185">Reference proteome</keyword>
<dbReference type="EMBL" id="JAUQSX010000025">
    <property type="protein sequence ID" value="MDO7849921.1"/>
    <property type="molecule type" value="Genomic_DNA"/>
</dbReference>
<sequence>MDYDNNFEPESPDPCEICGGNFDGAECDQLCEGCEGCPVTGAPCHACTCEPVLSDEDLHPRCYHCGGWAEECAKNPAACIAEAERLFGAGRF</sequence>
<evidence type="ECO:0000313" key="2">
    <source>
        <dbReference type="Proteomes" id="UP001167796"/>
    </source>
</evidence>